<dbReference type="Proteomes" id="UP000544872">
    <property type="component" value="Unassembled WGS sequence"/>
</dbReference>
<feature type="transmembrane region" description="Helical" evidence="7">
    <location>
        <begin position="363"/>
        <end position="384"/>
    </location>
</feature>
<name>A0A7W9ZJC2_NOVIT</name>
<dbReference type="AlphaFoldDB" id="A0A7W9ZJC2"/>
<dbReference type="EMBL" id="JACIIX010000019">
    <property type="protein sequence ID" value="MBB6212240.1"/>
    <property type="molecule type" value="Genomic_DNA"/>
</dbReference>
<evidence type="ECO:0000313" key="9">
    <source>
        <dbReference type="EMBL" id="MBB6212240.1"/>
    </source>
</evidence>
<evidence type="ECO:0000256" key="3">
    <source>
        <dbReference type="ARBA" id="ARBA00022475"/>
    </source>
</evidence>
<proteinExistence type="inferred from homology"/>
<dbReference type="PANTHER" id="PTHR30489:SF0">
    <property type="entry name" value="LIPOPROTEIN-RELEASING SYSTEM TRANSMEMBRANE PROTEIN LOLE"/>
    <property type="match status" value="1"/>
</dbReference>
<dbReference type="InterPro" id="IPR051447">
    <property type="entry name" value="Lipoprotein-release_system"/>
</dbReference>
<sequence>MTAGGRPGFLQAVRLAGRDFRHDWKVSLCLCVALAAVMTPLMVLFGLKSGIVTTLQTRLLSDPRNREVVVVGSYSLDAAWFAALTADPRTGFAVPRTRSLAATLDVRAPSGKAEPGLELVPTAPGDPLVPEGLRRQPLAEGAVYLSQSAATTLGVVAGDSVVGQISRTVSNRTEVRRWPLTVAGIVPDSLFSRPAVFAPLAFLVAAEDWRDGRDAPSANRLFASLRLFAADLDAVAPLAETLRQKGLEVRTRAAEIESVQLLDRSLTRVLSLLLGLAVLGFLLSLGASLWAAVERKRRDLALLRLLGFDGLALALVPVTQGVLVAVGGVVLSSLLYWPSAAFFNATLAGTLAREEFVCRLDPLHYGLGVLLTLLLAVLAAAGAARKVARIDPAESLREI</sequence>
<comment type="similarity">
    <text evidence="2">Belongs to the ABC-4 integral membrane protein family. LolC/E subfamily.</text>
</comment>
<evidence type="ECO:0000256" key="4">
    <source>
        <dbReference type="ARBA" id="ARBA00022692"/>
    </source>
</evidence>
<gene>
    <name evidence="9" type="ORF">FHS48_003690</name>
</gene>
<evidence type="ECO:0000259" key="8">
    <source>
        <dbReference type="Pfam" id="PF02687"/>
    </source>
</evidence>
<protein>
    <submittedName>
        <fullName evidence="9">Putative ABC transport system permease protein</fullName>
    </submittedName>
</protein>
<comment type="subcellular location">
    <subcellularLocation>
        <location evidence="1">Cell membrane</location>
        <topology evidence="1">Multi-pass membrane protein</topology>
    </subcellularLocation>
</comment>
<keyword evidence="5 7" id="KW-1133">Transmembrane helix</keyword>
<dbReference type="InterPro" id="IPR003838">
    <property type="entry name" value="ABC3_permease_C"/>
</dbReference>
<accession>A0A7W9ZJC2</accession>
<dbReference type="GO" id="GO:0044874">
    <property type="term" value="P:lipoprotein localization to outer membrane"/>
    <property type="evidence" value="ECO:0007669"/>
    <property type="project" value="TreeGrafter"/>
</dbReference>
<evidence type="ECO:0000256" key="5">
    <source>
        <dbReference type="ARBA" id="ARBA00022989"/>
    </source>
</evidence>
<dbReference type="RefSeq" id="WP_184265850.1">
    <property type="nucleotide sequence ID" value="NZ_JACIIX010000019.1"/>
</dbReference>
<feature type="transmembrane region" description="Helical" evidence="7">
    <location>
        <begin position="305"/>
        <end position="337"/>
    </location>
</feature>
<reference evidence="9 10" key="1">
    <citation type="submission" date="2020-08" db="EMBL/GenBank/DDBJ databases">
        <title>Genomic Encyclopedia of Type Strains, Phase IV (KMG-IV): sequencing the most valuable type-strain genomes for metagenomic binning, comparative biology and taxonomic classification.</title>
        <authorList>
            <person name="Goeker M."/>
        </authorList>
    </citation>
    <scope>NUCLEOTIDE SEQUENCE [LARGE SCALE GENOMIC DNA]</scope>
    <source>
        <strain evidence="9 10">DSM 11590</strain>
    </source>
</reference>
<evidence type="ECO:0000256" key="1">
    <source>
        <dbReference type="ARBA" id="ARBA00004651"/>
    </source>
</evidence>
<dbReference type="PANTHER" id="PTHR30489">
    <property type="entry name" value="LIPOPROTEIN-RELEASING SYSTEM TRANSMEMBRANE PROTEIN LOLE"/>
    <property type="match status" value="1"/>
</dbReference>
<evidence type="ECO:0000256" key="7">
    <source>
        <dbReference type="SAM" id="Phobius"/>
    </source>
</evidence>
<keyword evidence="10" id="KW-1185">Reference proteome</keyword>
<evidence type="ECO:0000313" key="10">
    <source>
        <dbReference type="Proteomes" id="UP000544872"/>
    </source>
</evidence>
<evidence type="ECO:0000256" key="6">
    <source>
        <dbReference type="ARBA" id="ARBA00023136"/>
    </source>
</evidence>
<keyword evidence="6 7" id="KW-0472">Membrane</keyword>
<organism evidence="9 10">
    <name type="scientific">Novispirillum itersonii</name>
    <name type="common">Aquaspirillum itersonii</name>
    <dbReference type="NCBI Taxonomy" id="189"/>
    <lineage>
        <taxon>Bacteria</taxon>
        <taxon>Pseudomonadati</taxon>
        <taxon>Pseudomonadota</taxon>
        <taxon>Alphaproteobacteria</taxon>
        <taxon>Rhodospirillales</taxon>
        <taxon>Novispirillaceae</taxon>
        <taxon>Novispirillum</taxon>
    </lineage>
</organism>
<feature type="domain" description="ABC3 transporter permease C-terminal" evidence="8">
    <location>
        <begin position="273"/>
        <end position="392"/>
    </location>
</feature>
<evidence type="ECO:0000256" key="2">
    <source>
        <dbReference type="ARBA" id="ARBA00005236"/>
    </source>
</evidence>
<keyword evidence="3" id="KW-1003">Cell membrane</keyword>
<feature type="transmembrane region" description="Helical" evidence="7">
    <location>
        <begin position="26"/>
        <end position="47"/>
    </location>
</feature>
<comment type="caution">
    <text evidence="9">The sequence shown here is derived from an EMBL/GenBank/DDBJ whole genome shotgun (WGS) entry which is preliminary data.</text>
</comment>
<dbReference type="Pfam" id="PF02687">
    <property type="entry name" value="FtsX"/>
    <property type="match status" value="1"/>
</dbReference>
<dbReference type="GO" id="GO:0098797">
    <property type="term" value="C:plasma membrane protein complex"/>
    <property type="evidence" value="ECO:0007669"/>
    <property type="project" value="TreeGrafter"/>
</dbReference>
<keyword evidence="4 7" id="KW-0812">Transmembrane</keyword>
<feature type="transmembrane region" description="Helical" evidence="7">
    <location>
        <begin position="269"/>
        <end position="293"/>
    </location>
</feature>